<organism evidence="1 2">
    <name type="scientific">Halobiforma nitratireducens JCM 10879</name>
    <dbReference type="NCBI Taxonomy" id="1227454"/>
    <lineage>
        <taxon>Archaea</taxon>
        <taxon>Methanobacteriati</taxon>
        <taxon>Methanobacteriota</taxon>
        <taxon>Stenosarchaea group</taxon>
        <taxon>Halobacteria</taxon>
        <taxon>Halobacteriales</taxon>
        <taxon>Natrialbaceae</taxon>
        <taxon>Halobiforma</taxon>
    </lineage>
</organism>
<name>M0MNA3_9EURY</name>
<dbReference type="AlphaFoldDB" id="M0MNA3"/>
<protein>
    <submittedName>
        <fullName evidence="1">Uncharacterized protein</fullName>
    </submittedName>
</protein>
<proteinExistence type="predicted"/>
<evidence type="ECO:0000313" key="1">
    <source>
        <dbReference type="EMBL" id="EMA47131.1"/>
    </source>
</evidence>
<evidence type="ECO:0000313" key="2">
    <source>
        <dbReference type="Proteomes" id="UP000011607"/>
    </source>
</evidence>
<comment type="caution">
    <text evidence="1">The sequence shown here is derived from an EMBL/GenBank/DDBJ whole genome shotgun (WGS) entry which is preliminary data.</text>
</comment>
<dbReference type="PATRIC" id="fig|1227454.3.peg.82"/>
<sequence>MKRALTLTLTVALIGSLMFMGFAGTAAAQDELVDVDIGNQTTGDATATTDIDINQENNNAQLGAAEAQTGDAIALNDGANGGALAAGQQKGGAAGVAGATDDGGAYAANLATADVNQAQDVDQTNNAEVSNVTTSAESGDNVGVGVETDIEFDGNISVGDL</sequence>
<accession>M0MNA3</accession>
<dbReference type="Proteomes" id="UP000011607">
    <property type="component" value="Unassembled WGS sequence"/>
</dbReference>
<keyword evidence="2" id="KW-1185">Reference proteome</keyword>
<dbReference type="OrthoDB" id="170269at2157"/>
<gene>
    <name evidence="1" type="ORF">C446_00410</name>
</gene>
<reference evidence="1 2" key="1">
    <citation type="journal article" date="2014" name="PLoS Genet.">
        <title>Phylogenetically driven sequencing of extremely halophilic archaea reveals strategies for static and dynamic osmo-response.</title>
        <authorList>
            <person name="Becker E.A."/>
            <person name="Seitzer P.M."/>
            <person name="Tritt A."/>
            <person name="Larsen D."/>
            <person name="Krusor M."/>
            <person name="Yao A.I."/>
            <person name="Wu D."/>
            <person name="Madern D."/>
            <person name="Eisen J.A."/>
            <person name="Darling A.E."/>
            <person name="Facciotti M.T."/>
        </authorList>
    </citation>
    <scope>NUCLEOTIDE SEQUENCE [LARGE SCALE GENOMIC DNA]</scope>
    <source>
        <strain evidence="1 2">JCM 10879</strain>
    </source>
</reference>
<dbReference type="RefSeq" id="WP_006671058.1">
    <property type="nucleotide sequence ID" value="NZ_AOMA01000003.1"/>
</dbReference>
<dbReference type="eggNOG" id="arCOG11866">
    <property type="taxonomic scope" value="Archaea"/>
</dbReference>
<dbReference type="EMBL" id="AOMA01000003">
    <property type="protein sequence ID" value="EMA47131.1"/>
    <property type="molecule type" value="Genomic_DNA"/>
</dbReference>